<dbReference type="InterPro" id="IPR050157">
    <property type="entry name" value="PSI_iron-sulfur_center"/>
</dbReference>
<dbReference type="NCBIfam" id="NF038196">
    <property type="entry name" value="ferrodoxin_EFR1"/>
    <property type="match status" value="1"/>
</dbReference>
<dbReference type="Pfam" id="PF12724">
    <property type="entry name" value="Flavodoxin_5"/>
    <property type="match status" value="1"/>
</dbReference>
<dbReference type="RefSeq" id="WP_003482855.1">
    <property type="nucleotide sequence ID" value="NZ_JXSU01000002.1"/>
</dbReference>
<evidence type="ECO:0000256" key="5">
    <source>
        <dbReference type="ARBA" id="ARBA00022723"/>
    </source>
</evidence>
<keyword evidence="7" id="KW-0411">Iron-sulfur</keyword>
<feature type="domain" description="4Fe-4S ferredoxin-type" evidence="8">
    <location>
        <begin position="189"/>
        <end position="218"/>
    </location>
</feature>
<dbReference type="InterPro" id="IPR017900">
    <property type="entry name" value="4Fe4S_Fe_S_CS"/>
</dbReference>
<dbReference type="PANTHER" id="PTHR24960">
    <property type="entry name" value="PHOTOSYSTEM I IRON-SULFUR CENTER-RELATED"/>
    <property type="match status" value="1"/>
</dbReference>
<dbReference type="HOGENOM" id="CLU_068049_1_1_9"/>
<dbReference type="PROSITE" id="PS51379">
    <property type="entry name" value="4FE4S_FER_2"/>
    <property type="match status" value="2"/>
</dbReference>
<dbReference type="SUPFAM" id="SSF54862">
    <property type="entry name" value="4Fe-4S ferredoxins"/>
    <property type="match status" value="1"/>
</dbReference>
<dbReference type="GO" id="GO:0010181">
    <property type="term" value="F:FMN binding"/>
    <property type="evidence" value="ECO:0007669"/>
    <property type="project" value="InterPro"/>
</dbReference>
<evidence type="ECO:0000256" key="7">
    <source>
        <dbReference type="ARBA" id="ARBA00023014"/>
    </source>
</evidence>
<evidence type="ECO:0000259" key="8">
    <source>
        <dbReference type="PROSITE" id="PS51379"/>
    </source>
</evidence>
<comment type="caution">
    <text evidence="9">The sequence shown here is derived from an EMBL/GenBank/DDBJ whole genome shotgun (WGS) entry which is preliminary data.</text>
</comment>
<dbReference type="InterPro" id="IPR047964">
    <property type="entry name" value="EFR1-like"/>
</dbReference>
<keyword evidence="5" id="KW-0479">Metal-binding</keyword>
<proteinExistence type="predicted"/>
<accession>A0A0D1A3L9</accession>
<dbReference type="InterPro" id="IPR017896">
    <property type="entry name" value="4Fe4S_Fe-S-bd"/>
</dbReference>
<name>A0A0D1A3L9_CLOBO</name>
<dbReference type="InterPro" id="IPR029039">
    <property type="entry name" value="Flavoprotein-like_sf"/>
</dbReference>
<sequence length="262" mass="29938">MNGILFYFSGTGNTKWVADKIESKLCKLDNTIHKVNIENVDEDVLNKIHNYNFIIIGTPIYAEMGPKLIQDFVNNIPKAKEKIKCILYSTQGGNTACETESMHKILCDKGYDVVIKINIKMINNYYFSLGKKPDKAEIENILRNAEKKVDLVVDKFSKGERYLENISKTRLFFGKIASKGFNKFLPKLSNNLKSTEHCIKCGMCVRNCPKGNIVFENGGVVFHSNCILCLRCIYICPSNAIFYKEKRIDQIEKNIIKLLDIK</sequence>
<protein>
    <recommendedName>
        <fullName evidence="3">Ferredoxin</fullName>
    </recommendedName>
</protein>
<feature type="domain" description="4Fe-4S ferredoxin-type" evidence="8">
    <location>
        <begin position="220"/>
        <end position="246"/>
    </location>
</feature>
<dbReference type="InterPro" id="IPR001226">
    <property type="entry name" value="Flavodoxin_CS"/>
</dbReference>
<dbReference type="Gene3D" id="3.40.50.360">
    <property type="match status" value="1"/>
</dbReference>
<dbReference type="SUPFAM" id="SSF52218">
    <property type="entry name" value="Flavoproteins"/>
    <property type="match status" value="1"/>
</dbReference>
<evidence type="ECO:0000256" key="3">
    <source>
        <dbReference type="ARBA" id="ARBA00013529"/>
    </source>
</evidence>
<dbReference type="InterPro" id="IPR026816">
    <property type="entry name" value="Flavodoxin_dom"/>
</dbReference>
<reference evidence="9 10" key="1">
    <citation type="submission" date="2014-06" db="EMBL/GenBank/DDBJ databases">
        <title>Genome characterization of distinct group I Clostridium botulinum lineages.</title>
        <authorList>
            <person name="Giordani F."/>
            <person name="Anselmo A."/>
            <person name="Fillo S."/>
            <person name="Palozzi A.M."/>
            <person name="Fortunato A."/>
            <person name="Gentile B."/>
            <person name="Ciammaruconi A."/>
            <person name="Anniballi F."/>
            <person name="De Medici D."/>
            <person name="Lista F."/>
        </authorList>
    </citation>
    <scope>NUCLEOTIDE SEQUENCE [LARGE SCALE GENOMIC DNA]</scope>
    <source>
        <strain evidence="9 10">B2 450</strain>
    </source>
</reference>
<gene>
    <name evidence="9" type="ORF">N495_00200</name>
</gene>
<comment type="function">
    <text evidence="2">Ferredoxins are iron-sulfur proteins that transfer electrons in a wide variety of metabolic reactions.</text>
</comment>
<evidence type="ECO:0000256" key="1">
    <source>
        <dbReference type="ARBA" id="ARBA00001966"/>
    </source>
</evidence>
<dbReference type="GO" id="GO:0051539">
    <property type="term" value="F:4 iron, 4 sulfur cluster binding"/>
    <property type="evidence" value="ECO:0007669"/>
    <property type="project" value="UniProtKB-KW"/>
</dbReference>
<dbReference type="OrthoDB" id="9813995at2"/>
<dbReference type="EMBL" id="JXSU01000002">
    <property type="protein sequence ID" value="KIS25438.1"/>
    <property type="molecule type" value="Genomic_DNA"/>
</dbReference>
<dbReference type="PROSITE" id="PS00198">
    <property type="entry name" value="4FE4S_FER_1"/>
    <property type="match status" value="1"/>
</dbReference>
<dbReference type="Gene3D" id="3.30.70.20">
    <property type="match status" value="1"/>
</dbReference>
<dbReference type="AlphaFoldDB" id="A0A0D1A3L9"/>
<evidence type="ECO:0000256" key="6">
    <source>
        <dbReference type="ARBA" id="ARBA00023004"/>
    </source>
</evidence>
<dbReference type="PATRIC" id="fig|1379739.3.peg.340"/>
<keyword evidence="4" id="KW-0004">4Fe-4S</keyword>
<evidence type="ECO:0000256" key="4">
    <source>
        <dbReference type="ARBA" id="ARBA00022485"/>
    </source>
</evidence>
<evidence type="ECO:0000313" key="9">
    <source>
        <dbReference type="EMBL" id="KIS25438.1"/>
    </source>
</evidence>
<dbReference type="PROSITE" id="PS00201">
    <property type="entry name" value="FLAVODOXIN"/>
    <property type="match status" value="1"/>
</dbReference>
<organism evidence="9 10">
    <name type="scientific">Clostridium botulinum B2 450</name>
    <dbReference type="NCBI Taxonomy" id="1379739"/>
    <lineage>
        <taxon>Bacteria</taxon>
        <taxon>Bacillati</taxon>
        <taxon>Bacillota</taxon>
        <taxon>Clostridia</taxon>
        <taxon>Eubacteriales</taxon>
        <taxon>Clostridiaceae</taxon>
        <taxon>Clostridium</taxon>
    </lineage>
</organism>
<dbReference type="Proteomes" id="UP000032250">
    <property type="component" value="Unassembled WGS sequence"/>
</dbReference>
<keyword evidence="6" id="KW-0408">Iron</keyword>
<dbReference type="Pfam" id="PF12838">
    <property type="entry name" value="Fer4_7"/>
    <property type="match status" value="1"/>
</dbReference>
<dbReference type="GO" id="GO:0009055">
    <property type="term" value="F:electron transfer activity"/>
    <property type="evidence" value="ECO:0007669"/>
    <property type="project" value="InterPro"/>
</dbReference>
<dbReference type="PANTHER" id="PTHR24960:SF79">
    <property type="entry name" value="PHOTOSYSTEM I IRON-SULFUR CENTER"/>
    <property type="match status" value="1"/>
</dbReference>
<dbReference type="GO" id="GO:0046872">
    <property type="term" value="F:metal ion binding"/>
    <property type="evidence" value="ECO:0007669"/>
    <property type="project" value="UniProtKB-KW"/>
</dbReference>
<evidence type="ECO:0000256" key="2">
    <source>
        <dbReference type="ARBA" id="ARBA00003532"/>
    </source>
</evidence>
<evidence type="ECO:0000313" key="10">
    <source>
        <dbReference type="Proteomes" id="UP000032250"/>
    </source>
</evidence>
<comment type="cofactor">
    <cofactor evidence="1">
        <name>[4Fe-4S] cluster</name>
        <dbReference type="ChEBI" id="CHEBI:49883"/>
    </cofactor>
</comment>